<feature type="region of interest" description="Disordered" evidence="4">
    <location>
        <begin position="422"/>
        <end position="606"/>
    </location>
</feature>
<feature type="compositionally biased region" description="Basic and acidic residues" evidence="4">
    <location>
        <begin position="46"/>
        <end position="58"/>
    </location>
</feature>
<feature type="compositionally biased region" description="Polar residues" evidence="4">
    <location>
        <begin position="185"/>
        <end position="204"/>
    </location>
</feature>
<dbReference type="GO" id="GO:0070382">
    <property type="term" value="C:exocytic vesicle"/>
    <property type="evidence" value="ECO:0007669"/>
    <property type="project" value="TreeGrafter"/>
</dbReference>
<dbReference type="Gene3D" id="2.60.40.150">
    <property type="entry name" value="C2 domain"/>
    <property type="match status" value="2"/>
</dbReference>
<dbReference type="SUPFAM" id="SSF49562">
    <property type="entry name" value="C2 domain (Calcium/lipid-binding domain, CaLB)"/>
    <property type="match status" value="2"/>
</dbReference>
<feature type="compositionally biased region" description="Basic and acidic residues" evidence="4">
    <location>
        <begin position="224"/>
        <end position="246"/>
    </location>
</feature>
<feature type="compositionally biased region" description="Polar residues" evidence="4">
    <location>
        <begin position="555"/>
        <end position="583"/>
    </location>
</feature>
<dbReference type="GO" id="GO:0005886">
    <property type="term" value="C:plasma membrane"/>
    <property type="evidence" value="ECO:0007669"/>
    <property type="project" value="TreeGrafter"/>
</dbReference>
<reference evidence="6 7" key="1">
    <citation type="submission" date="2020-06" db="EMBL/GenBank/DDBJ databases">
        <authorList>
            <person name="Li R."/>
            <person name="Bekaert M."/>
        </authorList>
    </citation>
    <scope>NUCLEOTIDE SEQUENCE [LARGE SCALE GENOMIC DNA]</scope>
    <source>
        <strain evidence="7">wild</strain>
    </source>
</reference>
<feature type="compositionally biased region" description="Basic residues" evidence="4">
    <location>
        <begin position="353"/>
        <end position="363"/>
    </location>
</feature>
<feature type="compositionally biased region" description="Polar residues" evidence="4">
    <location>
        <begin position="248"/>
        <end position="293"/>
    </location>
</feature>
<evidence type="ECO:0000313" key="7">
    <source>
        <dbReference type="Proteomes" id="UP000507470"/>
    </source>
</evidence>
<feature type="compositionally biased region" description="Basic and acidic residues" evidence="4">
    <location>
        <begin position="588"/>
        <end position="603"/>
    </location>
</feature>
<keyword evidence="3" id="KW-0472">Membrane</keyword>
<feature type="compositionally biased region" description="Polar residues" evidence="4">
    <location>
        <begin position="1056"/>
        <end position="1068"/>
    </location>
</feature>
<evidence type="ECO:0000256" key="3">
    <source>
        <dbReference type="ARBA" id="ARBA00023136"/>
    </source>
</evidence>
<gene>
    <name evidence="6" type="ORF">MCOR_19911</name>
</gene>
<dbReference type="PRINTS" id="PR00399">
    <property type="entry name" value="SYNAPTOTAGMN"/>
</dbReference>
<feature type="compositionally biased region" description="Polar residues" evidence="4">
    <location>
        <begin position="59"/>
        <end position="71"/>
    </location>
</feature>
<dbReference type="FunFam" id="2.60.40.150:FF:000006">
    <property type="entry name" value="Synaptotagmin-like 5, isoform CRA_a"/>
    <property type="match status" value="1"/>
</dbReference>
<feature type="compositionally biased region" description="Basic and acidic residues" evidence="4">
    <location>
        <begin position="106"/>
        <end position="117"/>
    </location>
</feature>
<feature type="compositionally biased region" description="Basic and acidic residues" evidence="4">
    <location>
        <begin position="74"/>
        <end position="90"/>
    </location>
</feature>
<protein>
    <submittedName>
        <fullName evidence="6">SYTL</fullName>
    </submittedName>
</protein>
<feature type="region of interest" description="Disordered" evidence="4">
    <location>
        <begin position="966"/>
        <end position="1009"/>
    </location>
</feature>
<dbReference type="InterPro" id="IPR035892">
    <property type="entry name" value="C2_domain_sf"/>
</dbReference>
<dbReference type="EMBL" id="CACVKT020003497">
    <property type="protein sequence ID" value="CAC5384248.1"/>
    <property type="molecule type" value="Genomic_DNA"/>
</dbReference>
<feature type="compositionally biased region" description="Basic and acidic residues" evidence="4">
    <location>
        <begin position="1303"/>
        <end position="1314"/>
    </location>
</feature>
<evidence type="ECO:0000259" key="5">
    <source>
        <dbReference type="PROSITE" id="PS50004"/>
    </source>
</evidence>
<evidence type="ECO:0000256" key="4">
    <source>
        <dbReference type="SAM" id="MobiDB-lite"/>
    </source>
</evidence>
<feature type="region of interest" description="Disordered" evidence="4">
    <location>
        <begin position="1303"/>
        <end position="1373"/>
    </location>
</feature>
<name>A0A6J8BJT8_MYTCO</name>
<evidence type="ECO:0000313" key="6">
    <source>
        <dbReference type="EMBL" id="CAC5384248.1"/>
    </source>
</evidence>
<feature type="region of interest" description="Disordered" evidence="4">
    <location>
        <begin position="703"/>
        <end position="765"/>
    </location>
</feature>
<feature type="compositionally biased region" description="Polar residues" evidence="4">
    <location>
        <begin position="1514"/>
        <end position="1529"/>
    </location>
</feature>
<feature type="compositionally biased region" description="Basic and acidic residues" evidence="4">
    <location>
        <begin position="523"/>
        <end position="549"/>
    </location>
</feature>
<feature type="compositionally biased region" description="Polar residues" evidence="4">
    <location>
        <begin position="506"/>
        <end position="516"/>
    </location>
</feature>
<dbReference type="InterPro" id="IPR043567">
    <property type="entry name" value="SYTL1-5_C2B"/>
</dbReference>
<dbReference type="GO" id="GO:0042043">
    <property type="term" value="F:neurexin family protein binding"/>
    <property type="evidence" value="ECO:0007669"/>
    <property type="project" value="TreeGrafter"/>
</dbReference>
<feature type="region of interest" description="Disordered" evidence="4">
    <location>
        <begin position="851"/>
        <end position="882"/>
    </location>
</feature>
<feature type="compositionally biased region" description="Polar residues" evidence="4">
    <location>
        <begin position="321"/>
        <end position="333"/>
    </location>
</feature>
<dbReference type="Proteomes" id="UP000507470">
    <property type="component" value="Unassembled WGS sequence"/>
</dbReference>
<feature type="compositionally biased region" description="Basic and acidic residues" evidence="4">
    <location>
        <begin position="851"/>
        <end position="875"/>
    </location>
</feature>
<feature type="compositionally biased region" description="Polar residues" evidence="4">
    <location>
        <begin position="443"/>
        <end position="472"/>
    </location>
</feature>
<organism evidence="6 7">
    <name type="scientific">Mytilus coruscus</name>
    <name type="common">Sea mussel</name>
    <dbReference type="NCBI Taxonomy" id="42192"/>
    <lineage>
        <taxon>Eukaryota</taxon>
        <taxon>Metazoa</taxon>
        <taxon>Spiralia</taxon>
        <taxon>Lophotrochozoa</taxon>
        <taxon>Mollusca</taxon>
        <taxon>Bivalvia</taxon>
        <taxon>Autobranchia</taxon>
        <taxon>Pteriomorphia</taxon>
        <taxon>Mytilida</taxon>
        <taxon>Mytiloidea</taxon>
        <taxon>Mytilidae</taxon>
        <taxon>Mytilinae</taxon>
        <taxon>Mytilus</taxon>
    </lineage>
</organism>
<dbReference type="CDD" id="cd04020">
    <property type="entry name" value="C2B_SLP_1-2-3-4"/>
    <property type="match status" value="1"/>
</dbReference>
<keyword evidence="2" id="KW-0677">Repeat</keyword>
<feature type="region of interest" description="Disordered" evidence="4">
    <location>
        <begin position="106"/>
        <end position="394"/>
    </location>
</feature>
<dbReference type="PROSITE" id="PS50004">
    <property type="entry name" value="C2"/>
    <property type="match status" value="2"/>
</dbReference>
<feature type="domain" description="C2" evidence="5">
    <location>
        <begin position="1746"/>
        <end position="1868"/>
    </location>
</feature>
<feature type="compositionally biased region" description="Basic and acidic residues" evidence="4">
    <location>
        <begin position="994"/>
        <end position="1005"/>
    </location>
</feature>
<feature type="compositionally biased region" description="Basic and acidic residues" evidence="4">
    <location>
        <begin position="487"/>
        <end position="501"/>
    </location>
</feature>
<feature type="domain" description="C2" evidence="5">
    <location>
        <begin position="1589"/>
        <end position="1711"/>
    </location>
</feature>
<keyword evidence="7" id="KW-1185">Reference proteome</keyword>
<evidence type="ECO:0000256" key="2">
    <source>
        <dbReference type="ARBA" id="ARBA00022737"/>
    </source>
</evidence>
<feature type="region of interest" description="Disordered" evidence="4">
    <location>
        <begin position="43"/>
        <end position="90"/>
    </location>
</feature>
<dbReference type="InterPro" id="IPR001565">
    <property type="entry name" value="Synaptotagmin"/>
</dbReference>
<dbReference type="OrthoDB" id="195679at2759"/>
<sequence length="1903" mass="214496">MEINKQTAIEDRYTADYNTDIFKTMDFLDWSMTHILAYWTGTRPGRVNDDTSQVEKSRGVQNGNPVQNGTAFRSKKEAENERIEYPNDSDKRKLSQLFDSFKLGKSSEKTEQLESKHQVSVKKLTTKRYDDSDESSSSDDDRSSRDSSPNVTHRMTDTRSADDFVTASNLTRGVLQRNYSDDSDQTAMSDETPFMKNTGSTETQIRVDIHSDSSGTTPKKIKPSKFDQETAGKIKDHKSNHIHDQVVRTGSMSSYRSTSPENIDTPSLQKRQTYQQNRSPSPYSFDSIPSSHADSPLSKKRFSSELYRQDSDADSRVSGVSGISGTAEHSGTESVVKDSGEEDYTVEELSNIRFRRVSRKNGKSQRSSEHSPIDDEEVHRRGSSGKGRVHVVDLPEAKGFVQISEISLTDIEKDVENDSDAFLNLDFVPPPSSNSHGKGVNLSDKSAGSPITNEEAQKLSQKSVVDSKQNIPRNVKRQVVTSANCEISDKSVSKTEPKIDAKIVQNVHSLQSPRESQFTKKLKSSEKSEKSNKRTEKGSSEQFQRDFGGKKIGIKQSQLESKQIPKTSKIQAASQESKKNVATSELDVSQKKNKDQKSKKSVEANKINKQMKTFGAEGRDLSFEELISEKDANSKHSVDSEFDEIFNIAMADLSVDESTTDMSDAGSFNRAKGKKIKKLMKKRKIEKKEKDLSIGIKMDKDPEDLKNKENIESMKNIHEVKEDSKHRKEFSVDMKAEMSDKNKYGKREKKSKEENKNEVTKQNIERANEEKRFNIQNKSADIQQINRVEQSVEVTLSKSQNVENTQLERSVTPELVTEEVINPVRIVREEASTLQIAKFEKIEFSITKNFDKDGKQKGSKQDQLDSKMEKTDKKLGKNLSSGETIRESKDCAVGIPSMVSEEFEQMSEINFDDLTMEQIGELMRRKVIPMDEQILNLIEFSQNREKLSPALIATGSCDSDELSIIQEESEPSESDTSTEQNQMPLGNTEQEDSSVTKETHTEDLKQNIGEINTMGVLEQVKSSEYELRTRNEKVSIPTQNVEVHGHDVISEVSSELENSVPIDSSSKQENIEKSISVDKDESKNARTSTKDLQQFYQEIKEQVALECYMETQKLKNSQTDSIHSITDENLPEDFNDSQTSTQTVIKDKKELISKHSKDDQMGDGKTDSLKAEIFSEYYGKSDFSSKPIKNLQNENIECLQETEKHHGIATDKDIQSDVSKLSEKDITVDGHKSVDLEVNLIISQSETSSKSVVQNQFSPRASSFTREVDESDDESSVVLVSNECRSPVKTVGEMKIEIASSPVEKKTFETDDIRQPSYMAESTPERTYNKPKDDTPHPEGYTPTKADLSADITLTPAERSGDSENTFCSLLEDNTSDKEVKDITYQKLKESKKSDLVGQSLSREVLVKQWLTSKTESREDNSSPQSDSSELSSDKVALQINPALKSETPACDLSSQQMTLPKLNMQEWKETEADSITKLSPRASSEGSASLEDSGHVSGASTQENTPEHRRTDSLQSQASMASSKLSTLTDKESEDDPDIDEIVRSHRSLQGSMGGSRGNLLSAMTESRESIVSFYSNAGDVDYGKIPITGDIQFGLDYNYRTGTLEIQMTQCKGLAPADTRRNRSDPYIKTYLLPDKTRSGKRKTKIKKHTLNPVFDEKLRYLISKSELENRTLWVTVWHNDRFGRNDFLGEVTINFDYYRFGDSAAKWYKLQERFEQPTSLLTYKGDIILCLKYVPPEQVNRDSPSPSRKKARKPKLLGDKGQLHVLIKEARNLTAVRSNGYSDPFCKGQLQPDKEKQKTQVIKKECNPAWNCTMVFEDVTAENLREKSLELTIWDHDKLSSNDFLGGVRLNLGTGKSYGKIVDWMDARGEEISLWQAMVDRPNFWIDGALVLRSTMSKRK</sequence>
<comment type="subcellular location">
    <subcellularLocation>
        <location evidence="1">Membrane</location>
    </subcellularLocation>
</comment>
<feature type="compositionally biased region" description="Basic and acidic residues" evidence="4">
    <location>
        <begin position="366"/>
        <end position="380"/>
    </location>
</feature>
<accession>A0A6J8BJT8</accession>
<feature type="compositionally biased region" description="Basic and acidic residues" evidence="4">
    <location>
        <begin position="1069"/>
        <end position="1084"/>
    </location>
</feature>
<dbReference type="Pfam" id="PF00168">
    <property type="entry name" value="C2"/>
    <property type="match status" value="2"/>
</dbReference>
<dbReference type="SMART" id="SM00239">
    <property type="entry name" value="C2"/>
    <property type="match status" value="2"/>
</dbReference>
<proteinExistence type="predicted"/>
<dbReference type="PANTHER" id="PTHR45716:SF2">
    <property type="entry name" value="BITESIZE, ISOFORM I"/>
    <property type="match status" value="1"/>
</dbReference>
<feature type="region of interest" description="Disordered" evidence="4">
    <location>
        <begin position="1410"/>
        <end position="1434"/>
    </location>
</feature>
<evidence type="ECO:0000256" key="1">
    <source>
        <dbReference type="ARBA" id="ARBA00004370"/>
    </source>
</evidence>
<dbReference type="InterPro" id="IPR000008">
    <property type="entry name" value="C2_dom"/>
</dbReference>
<feature type="compositionally biased region" description="Basic and acidic residues" evidence="4">
    <location>
        <begin position="1323"/>
        <end position="1337"/>
    </location>
</feature>
<dbReference type="PANTHER" id="PTHR45716">
    <property type="entry name" value="BITESIZE, ISOFORM I"/>
    <property type="match status" value="1"/>
</dbReference>
<feature type="compositionally biased region" description="Low complexity" evidence="4">
    <location>
        <begin position="1422"/>
        <end position="1431"/>
    </location>
</feature>
<feature type="region of interest" description="Disordered" evidence="4">
    <location>
        <begin position="1468"/>
        <end position="1539"/>
    </location>
</feature>
<dbReference type="CDD" id="cd08521">
    <property type="entry name" value="C2A_SLP"/>
    <property type="match status" value="1"/>
</dbReference>
<dbReference type="GO" id="GO:0006887">
    <property type="term" value="P:exocytosis"/>
    <property type="evidence" value="ECO:0007669"/>
    <property type="project" value="TreeGrafter"/>
</dbReference>
<feature type="region of interest" description="Disordered" evidence="4">
    <location>
        <begin position="1056"/>
        <end position="1088"/>
    </location>
</feature>